<dbReference type="AlphaFoldDB" id="D9QSV2"/>
<sequence length="224" mass="24392">MERVQLDVELRDETGTGSARRLREQGLVPGVVYGRNQEPINLKLDATELADVTGGNAIIDLQVDGEEKTVMVKDVQKDVITDEYLHVDFHQIALDEPIVVEVPISLEGVAEGVKEGGVLQKTLRKVEVQCLPTEIPSDLKLNISELEVGESLHVGDLEAGEGIELTTSGDEVVVTVVAPTELDLDEDEDELEEDLVTEPEVIGEEPDEEGEEVEGEAEAETEEA</sequence>
<organism evidence="9 10">
    <name type="scientific">Acetohalobium arabaticum (strain ATCC 49924 / DSM 5501 / Z-7288)</name>
    <dbReference type="NCBI Taxonomy" id="574087"/>
    <lineage>
        <taxon>Bacteria</taxon>
        <taxon>Bacillati</taxon>
        <taxon>Bacillota</taxon>
        <taxon>Clostridia</taxon>
        <taxon>Halanaerobiales</taxon>
        <taxon>Halobacteroidaceae</taxon>
        <taxon>Acetohalobium</taxon>
    </lineage>
</organism>
<dbReference type="KEGG" id="aar:Acear_0089"/>
<dbReference type="InterPro" id="IPR029751">
    <property type="entry name" value="Ribosomal_L25_dom"/>
</dbReference>
<name>D9QSV2_ACEAZ</name>
<dbReference type="Proteomes" id="UP000001661">
    <property type="component" value="Chromosome"/>
</dbReference>
<dbReference type="CDD" id="cd00495">
    <property type="entry name" value="Ribosomal_L25_TL5_CTC"/>
    <property type="match status" value="1"/>
</dbReference>
<evidence type="ECO:0000256" key="2">
    <source>
        <dbReference type="ARBA" id="ARBA00022884"/>
    </source>
</evidence>
<dbReference type="SUPFAM" id="SSF50715">
    <property type="entry name" value="Ribosomal protein L25-like"/>
    <property type="match status" value="1"/>
</dbReference>
<keyword evidence="4 5" id="KW-0687">Ribonucleoprotein</keyword>
<evidence type="ECO:0000256" key="1">
    <source>
        <dbReference type="ARBA" id="ARBA00022730"/>
    </source>
</evidence>
<feature type="region of interest" description="Disordered" evidence="6">
    <location>
        <begin position="181"/>
        <end position="224"/>
    </location>
</feature>
<dbReference type="InterPro" id="IPR020056">
    <property type="entry name" value="Rbsml_bL25/Gln-tRNA_synth_N"/>
</dbReference>
<dbReference type="PANTHER" id="PTHR33284:SF1">
    <property type="entry name" value="RIBOSOMAL PROTEIN L25_GLN-TRNA SYNTHETASE, ANTI-CODON-BINDING DOMAIN-CONTAINING PROTEIN"/>
    <property type="match status" value="1"/>
</dbReference>
<evidence type="ECO:0000313" key="10">
    <source>
        <dbReference type="Proteomes" id="UP000001661"/>
    </source>
</evidence>
<dbReference type="Gene3D" id="2.40.240.10">
    <property type="entry name" value="Ribosomal Protein L25, Chain P"/>
    <property type="match status" value="1"/>
</dbReference>
<dbReference type="GO" id="GO:0008097">
    <property type="term" value="F:5S rRNA binding"/>
    <property type="evidence" value="ECO:0007669"/>
    <property type="project" value="InterPro"/>
</dbReference>
<dbReference type="InterPro" id="IPR001021">
    <property type="entry name" value="Ribosomal_bL25_long"/>
</dbReference>
<feature type="domain" description="Large ribosomal subunit protein bL25 L25" evidence="7">
    <location>
        <begin position="6"/>
        <end position="89"/>
    </location>
</feature>
<evidence type="ECO:0000256" key="6">
    <source>
        <dbReference type="SAM" id="MobiDB-lite"/>
    </source>
</evidence>
<dbReference type="GO" id="GO:0006412">
    <property type="term" value="P:translation"/>
    <property type="evidence" value="ECO:0007669"/>
    <property type="project" value="UniProtKB-UniRule"/>
</dbReference>
<dbReference type="HAMAP" id="MF_01334">
    <property type="entry name" value="Ribosomal_bL25_CTC"/>
    <property type="match status" value="1"/>
</dbReference>
<feature type="compositionally biased region" description="Acidic residues" evidence="6">
    <location>
        <begin position="182"/>
        <end position="224"/>
    </location>
</feature>
<evidence type="ECO:0000259" key="7">
    <source>
        <dbReference type="Pfam" id="PF01386"/>
    </source>
</evidence>
<keyword evidence="10" id="KW-1185">Reference proteome</keyword>
<dbReference type="NCBIfam" id="TIGR00731">
    <property type="entry name" value="bL25_bact_ctc"/>
    <property type="match status" value="1"/>
</dbReference>
<dbReference type="InterPro" id="IPR020930">
    <property type="entry name" value="Ribosomal_uL5_bac-type"/>
</dbReference>
<dbReference type="Pfam" id="PF01386">
    <property type="entry name" value="Ribosomal_L25p"/>
    <property type="match status" value="1"/>
</dbReference>
<evidence type="ECO:0000256" key="5">
    <source>
        <dbReference type="HAMAP-Rule" id="MF_01334"/>
    </source>
</evidence>
<dbReference type="Pfam" id="PF14693">
    <property type="entry name" value="Ribosomal_TL5_C"/>
    <property type="match status" value="1"/>
</dbReference>
<dbReference type="PANTHER" id="PTHR33284">
    <property type="entry name" value="RIBOSOMAL PROTEIN L25/GLN-TRNA SYNTHETASE, ANTI-CODON-BINDING DOMAIN-CONTAINING PROTEIN"/>
    <property type="match status" value="1"/>
</dbReference>
<dbReference type="InterPro" id="IPR011035">
    <property type="entry name" value="Ribosomal_bL25/Gln-tRNA_synth"/>
</dbReference>
<dbReference type="eggNOG" id="COG1825">
    <property type="taxonomic scope" value="Bacteria"/>
</dbReference>
<proteinExistence type="inferred from homology"/>
<dbReference type="InterPro" id="IPR020057">
    <property type="entry name" value="Ribosomal_bL25_b-dom"/>
</dbReference>
<dbReference type="Gene3D" id="2.170.120.20">
    <property type="entry name" value="Ribosomal protein L25, beta domain"/>
    <property type="match status" value="1"/>
</dbReference>
<comment type="similarity">
    <text evidence="5">Belongs to the bacterial ribosomal protein bL25 family. CTC subfamily.</text>
</comment>
<dbReference type="EMBL" id="CP002105">
    <property type="protein sequence ID" value="ADL11640.1"/>
    <property type="molecule type" value="Genomic_DNA"/>
</dbReference>
<evidence type="ECO:0000256" key="4">
    <source>
        <dbReference type="ARBA" id="ARBA00023274"/>
    </source>
</evidence>
<comment type="subunit">
    <text evidence="5">Part of the 50S ribosomal subunit; part of the 5S rRNA/L5/L18/L25 subcomplex. Contacts the 5S rRNA. Binds to the 5S rRNA independently of L5 and L18.</text>
</comment>
<dbReference type="GO" id="GO:0022625">
    <property type="term" value="C:cytosolic large ribosomal subunit"/>
    <property type="evidence" value="ECO:0007669"/>
    <property type="project" value="TreeGrafter"/>
</dbReference>
<evidence type="ECO:0000256" key="3">
    <source>
        <dbReference type="ARBA" id="ARBA00022980"/>
    </source>
</evidence>
<keyword evidence="2 5" id="KW-0694">RNA-binding</keyword>
<dbReference type="OrthoDB" id="9790002at2"/>
<keyword evidence="3 5" id="KW-0689">Ribosomal protein</keyword>
<keyword evidence="1 5" id="KW-0699">rRNA-binding</keyword>
<dbReference type="RefSeq" id="WP_013277087.1">
    <property type="nucleotide sequence ID" value="NC_014378.1"/>
</dbReference>
<dbReference type="InterPro" id="IPR037121">
    <property type="entry name" value="Ribosomal_bL25_C"/>
</dbReference>
<evidence type="ECO:0000259" key="8">
    <source>
        <dbReference type="Pfam" id="PF14693"/>
    </source>
</evidence>
<evidence type="ECO:0000313" key="9">
    <source>
        <dbReference type="EMBL" id="ADL11640.1"/>
    </source>
</evidence>
<accession>D9QSV2</accession>
<dbReference type="GO" id="GO:0003735">
    <property type="term" value="F:structural constituent of ribosome"/>
    <property type="evidence" value="ECO:0007669"/>
    <property type="project" value="InterPro"/>
</dbReference>
<dbReference type="STRING" id="574087.Acear_0089"/>
<protein>
    <recommendedName>
        <fullName evidence="5">Large ribosomal subunit protein bL25</fullName>
    </recommendedName>
    <alternativeName>
        <fullName evidence="5">General stress protein CTC</fullName>
    </alternativeName>
</protein>
<feature type="domain" description="Large ribosomal subunit protein bL25 beta" evidence="8">
    <location>
        <begin position="98"/>
        <end position="179"/>
    </location>
</feature>
<comment type="function">
    <text evidence="5">This is one of the proteins that binds to the 5S RNA in the ribosome where it forms part of the central protuberance.</text>
</comment>
<reference evidence="9 10" key="1">
    <citation type="journal article" date="2010" name="Stand. Genomic Sci.">
        <title>Complete genome sequence of Acetohalobium arabaticum type strain (Z-7288).</title>
        <authorList>
            <person name="Sikorski J."/>
            <person name="Lapidus A."/>
            <person name="Chertkov O."/>
            <person name="Lucas S."/>
            <person name="Copeland A."/>
            <person name="Glavina Del Rio T."/>
            <person name="Nolan M."/>
            <person name="Tice H."/>
            <person name="Cheng J.F."/>
            <person name="Han C."/>
            <person name="Brambilla E."/>
            <person name="Pitluck S."/>
            <person name="Liolios K."/>
            <person name="Ivanova N."/>
            <person name="Mavromatis K."/>
            <person name="Mikhailova N."/>
            <person name="Pati A."/>
            <person name="Bruce D."/>
            <person name="Detter C."/>
            <person name="Tapia R."/>
            <person name="Goodwin L."/>
            <person name="Chen A."/>
            <person name="Palaniappan K."/>
            <person name="Land M."/>
            <person name="Hauser L."/>
            <person name="Chang Y.J."/>
            <person name="Jeffries C.D."/>
            <person name="Rohde M."/>
            <person name="Goker M."/>
            <person name="Spring S."/>
            <person name="Woyke T."/>
            <person name="Bristow J."/>
            <person name="Eisen J.A."/>
            <person name="Markowitz V."/>
            <person name="Hugenholtz P."/>
            <person name="Kyrpides N.C."/>
            <person name="Klenk H.P."/>
        </authorList>
    </citation>
    <scope>NUCLEOTIDE SEQUENCE [LARGE SCALE GENOMIC DNA]</scope>
    <source>
        <strain evidence="10">ATCC 49924 / DSM 5501 / Z-7288</strain>
    </source>
</reference>
<dbReference type="HOGENOM" id="CLU_075939_2_0_9"/>
<gene>
    <name evidence="5" type="primary">rplY</name>
    <name evidence="5" type="synonym">ctc</name>
    <name evidence="9" type="ordered locus">Acear_0089</name>
</gene>